<comment type="caution">
    <text evidence="2">The sequence shown here is derived from an EMBL/GenBank/DDBJ whole genome shotgun (WGS) entry which is preliminary data.</text>
</comment>
<organism evidence="2 3">
    <name type="scientific">Cervus elaphus hippelaphus</name>
    <name type="common">European red deer</name>
    <dbReference type="NCBI Taxonomy" id="46360"/>
    <lineage>
        <taxon>Eukaryota</taxon>
        <taxon>Metazoa</taxon>
        <taxon>Chordata</taxon>
        <taxon>Craniata</taxon>
        <taxon>Vertebrata</taxon>
        <taxon>Euteleostomi</taxon>
        <taxon>Mammalia</taxon>
        <taxon>Eutheria</taxon>
        <taxon>Laurasiatheria</taxon>
        <taxon>Artiodactyla</taxon>
        <taxon>Ruminantia</taxon>
        <taxon>Pecora</taxon>
        <taxon>Cervidae</taxon>
        <taxon>Cervinae</taxon>
        <taxon>Cervus</taxon>
    </lineage>
</organism>
<evidence type="ECO:0000256" key="1">
    <source>
        <dbReference type="SAM" id="Phobius"/>
    </source>
</evidence>
<keyword evidence="3" id="KW-1185">Reference proteome</keyword>
<proteinExistence type="predicted"/>
<sequence>MENPEEGLAKGRCPIPLTPLLSVLSTVILVHASLRLRNLKNKIENKIESIGLKRTPMGLLLEALGQEQEAGS</sequence>
<keyword evidence="1" id="KW-1133">Transmembrane helix</keyword>
<feature type="transmembrane region" description="Helical" evidence="1">
    <location>
        <begin position="15"/>
        <end position="34"/>
    </location>
</feature>
<keyword evidence="1" id="KW-0812">Transmembrane</keyword>
<evidence type="ECO:0000313" key="3">
    <source>
        <dbReference type="Proteomes" id="UP000242450"/>
    </source>
</evidence>
<keyword evidence="1" id="KW-0472">Membrane</keyword>
<dbReference type="Proteomes" id="UP000242450">
    <property type="component" value="Chromosome X"/>
</dbReference>
<gene>
    <name evidence="2" type="ORF">Celaphus_00009932</name>
</gene>
<dbReference type="OrthoDB" id="18213at2759"/>
<reference evidence="2 3" key="1">
    <citation type="journal article" date="2018" name="Mol. Genet. Genomics">
        <title>The red deer Cervus elaphus genome CerEla1.0: sequencing, annotating, genes, and chromosomes.</title>
        <authorList>
            <person name="Bana N.A."/>
            <person name="Nyiri A."/>
            <person name="Nagy J."/>
            <person name="Frank K."/>
            <person name="Nagy T."/>
            <person name="Steger V."/>
            <person name="Schiller M."/>
            <person name="Lakatos P."/>
            <person name="Sugar L."/>
            <person name="Horn P."/>
            <person name="Barta E."/>
            <person name="Orosz L."/>
        </authorList>
    </citation>
    <scope>NUCLEOTIDE SEQUENCE [LARGE SCALE GENOMIC DNA]</scope>
    <source>
        <strain evidence="2">Hungarian</strain>
    </source>
</reference>
<dbReference type="AlphaFoldDB" id="A0A212C0U8"/>
<accession>A0A212C0U8</accession>
<protein>
    <submittedName>
        <fullName evidence="2">Uncharacterized protein</fullName>
    </submittedName>
</protein>
<name>A0A212C0U8_CEREH</name>
<evidence type="ECO:0000313" key="2">
    <source>
        <dbReference type="EMBL" id="OWJ99566.1"/>
    </source>
</evidence>
<dbReference type="EMBL" id="MKHE01000034">
    <property type="protein sequence ID" value="OWJ99566.1"/>
    <property type="molecule type" value="Genomic_DNA"/>
</dbReference>